<reference evidence="11 12" key="1">
    <citation type="journal article" date="2008" name="Genome Biol.">
        <title>The genome sequence of the model ascomycete fungus Podospora anserina.</title>
        <authorList>
            <person name="Espagne E."/>
            <person name="Lespinet O."/>
            <person name="Malagnac F."/>
            <person name="Da Silva C."/>
            <person name="Jaillon O."/>
            <person name="Porcel B.M."/>
            <person name="Couloux A."/>
            <person name="Aury J.-M."/>
            <person name="Segurens B."/>
            <person name="Poulain J."/>
            <person name="Anthouard V."/>
            <person name="Grossetete S."/>
            <person name="Khalili H."/>
            <person name="Coppin E."/>
            <person name="Dequard-Chablat M."/>
            <person name="Picard M."/>
            <person name="Contamine V."/>
            <person name="Arnaise S."/>
            <person name="Bourdais A."/>
            <person name="Berteaux-Lecellier V."/>
            <person name="Gautheret D."/>
            <person name="de Vries R.P."/>
            <person name="Battaglia E."/>
            <person name="Coutinho P.M."/>
            <person name="Danchin E.G.J."/>
            <person name="Henrissat B."/>
            <person name="El Khoury R."/>
            <person name="Sainsard-Chanet A."/>
            <person name="Boivin A."/>
            <person name="Pinan-Lucarre B."/>
            <person name="Sellem C.H."/>
            <person name="Debuchy R."/>
            <person name="Wincker P."/>
            <person name="Weissenbach J."/>
            <person name="Silar P."/>
        </authorList>
    </citation>
    <scope>NUCLEOTIDE SEQUENCE [LARGE SCALE GENOMIC DNA]</scope>
    <source>
        <strain evidence="12">S / ATCC MYA-4624 / DSM 980 / FGSC 10383</strain>
    </source>
</reference>
<dbReference type="PROSITE" id="PS50967">
    <property type="entry name" value="HRDC"/>
    <property type="match status" value="1"/>
</dbReference>
<dbReference type="Proteomes" id="UP000001197">
    <property type="component" value="Chromosome 5"/>
</dbReference>
<reference evidence="12" key="2">
    <citation type="journal article" date="2014" name="Genetics">
        <title>Maintaining two mating types: Structure of the mating type locus and its role in heterokaryosis in Podospora anserina.</title>
        <authorList>
            <person name="Grognet P."/>
            <person name="Bidard F."/>
            <person name="Kuchly C."/>
            <person name="Tong L.C.H."/>
            <person name="Coppin E."/>
            <person name="Benkhali J.A."/>
            <person name="Couloux A."/>
            <person name="Wincker P."/>
            <person name="Debuchy R."/>
            <person name="Silar P."/>
        </authorList>
    </citation>
    <scope>GENOME REANNOTATION</scope>
    <source>
        <strain evidence="12">S / ATCC MYA-4624 / DSM 980 / FGSC 10383</strain>
    </source>
</reference>
<dbReference type="Pfam" id="PF01612">
    <property type="entry name" value="DNA_pol_A_exo1"/>
    <property type="match status" value="1"/>
</dbReference>
<accession>A0A090CUH7</accession>
<dbReference type="eggNOG" id="KOG2206">
    <property type="taxonomic scope" value="Eukaryota"/>
</dbReference>
<dbReference type="InterPro" id="IPR044876">
    <property type="entry name" value="HRDC_dom_sf"/>
</dbReference>
<dbReference type="InParanoid" id="A0A090CUH7"/>
<evidence type="ECO:0000313" key="11">
    <source>
        <dbReference type="EMBL" id="CDP30042.1"/>
    </source>
</evidence>
<dbReference type="InterPro" id="IPR012337">
    <property type="entry name" value="RNaseH-like_sf"/>
</dbReference>
<feature type="compositionally biased region" description="Acidic residues" evidence="9">
    <location>
        <begin position="799"/>
        <end position="810"/>
    </location>
</feature>
<organism evidence="11 12">
    <name type="scientific">Podospora anserina (strain S / ATCC MYA-4624 / DSM 980 / FGSC 10383)</name>
    <name type="common">Pleurage anserina</name>
    <dbReference type="NCBI Taxonomy" id="515849"/>
    <lineage>
        <taxon>Eukaryota</taxon>
        <taxon>Fungi</taxon>
        <taxon>Dikarya</taxon>
        <taxon>Ascomycota</taxon>
        <taxon>Pezizomycotina</taxon>
        <taxon>Sordariomycetes</taxon>
        <taxon>Sordariomycetidae</taxon>
        <taxon>Sordariales</taxon>
        <taxon>Podosporaceae</taxon>
        <taxon>Podospora</taxon>
        <taxon>Podospora anserina</taxon>
    </lineage>
</organism>
<evidence type="ECO:0000256" key="1">
    <source>
        <dbReference type="ARBA" id="ARBA00004123"/>
    </source>
</evidence>
<dbReference type="GO" id="GO:0000467">
    <property type="term" value="P:exonucleolytic trimming to generate mature 3'-end of 5.8S rRNA from tricistronic rRNA transcript (SSU-rRNA, 5.8S rRNA, LSU-rRNA)"/>
    <property type="evidence" value="ECO:0007669"/>
    <property type="project" value="InterPro"/>
</dbReference>
<dbReference type="InterPro" id="IPR002121">
    <property type="entry name" value="HRDC_dom"/>
</dbReference>
<dbReference type="SUPFAM" id="SSF47819">
    <property type="entry name" value="HRDC-like"/>
    <property type="match status" value="1"/>
</dbReference>
<dbReference type="CDD" id="cd06147">
    <property type="entry name" value="Rrp6p_like_exo"/>
    <property type="match status" value="1"/>
</dbReference>
<evidence type="ECO:0000256" key="6">
    <source>
        <dbReference type="ARBA" id="ARBA00022839"/>
    </source>
</evidence>
<dbReference type="SMART" id="SM00341">
    <property type="entry name" value="HRDC"/>
    <property type="match status" value="1"/>
</dbReference>
<dbReference type="GO" id="GO:0071037">
    <property type="term" value="P:nuclear polyadenylation-dependent snRNA catabolic process"/>
    <property type="evidence" value="ECO:0007669"/>
    <property type="project" value="TreeGrafter"/>
</dbReference>
<comment type="subcellular location">
    <subcellularLocation>
        <location evidence="1">Nucleus</location>
    </subcellularLocation>
</comment>
<dbReference type="SMART" id="SM00474">
    <property type="entry name" value="35EXOc"/>
    <property type="match status" value="1"/>
</dbReference>
<dbReference type="PANTHER" id="PTHR12124:SF47">
    <property type="entry name" value="EXOSOME COMPONENT 10"/>
    <property type="match status" value="1"/>
</dbReference>
<keyword evidence="7" id="KW-0539">Nucleus</keyword>
<dbReference type="FunFam" id="3.30.420.10:FF:000059">
    <property type="entry name" value="Exosome complex exonuclease Rrp6"/>
    <property type="match status" value="1"/>
</dbReference>
<evidence type="ECO:0000256" key="4">
    <source>
        <dbReference type="ARBA" id="ARBA00022801"/>
    </source>
</evidence>
<feature type="region of interest" description="Disordered" evidence="9">
    <location>
        <begin position="172"/>
        <end position="195"/>
    </location>
</feature>
<dbReference type="InterPro" id="IPR012588">
    <property type="entry name" value="Exosome-assoc_fac_Rrp6_N"/>
</dbReference>
<dbReference type="GO" id="GO:0071039">
    <property type="term" value="P:nuclear polyadenylation-dependent CUT catabolic process"/>
    <property type="evidence" value="ECO:0007669"/>
    <property type="project" value="TreeGrafter"/>
</dbReference>
<keyword evidence="4" id="KW-0378">Hydrolase</keyword>
<dbReference type="SUPFAM" id="SSF53098">
    <property type="entry name" value="Ribonuclease H-like"/>
    <property type="match status" value="1"/>
</dbReference>
<evidence type="ECO:0000256" key="8">
    <source>
        <dbReference type="ARBA" id="ARBA00043957"/>
    </source>
</evidence>
<evidence type="ECO:0000256" key="9">
    <source>
        <dbReference type="SAM" id="MobiDB-lite"/>
    </source>
</evidence>
<evidence type="ECO:0000256" key="2">
    <source>
        <dbReference type="ARBA" id="ARBA00022552"/>
    </source>
</evidence>
<dbReference type="InterPro" id="IPR002562">
    <property type="entry name" value="3'-5'_exonuclease_dom"/>
</dbReference>
<dbReference type="Pfam" id="PF08066">
    <property type="entry name" value="PMC2NT"/>
    <property type="match status" value="1"/>
</dbReference>
<keyword evidence="3" id="KW-0540">Nuclease</keyword>
<dbReference type="STRING" id="515849.A0A090CUH7"/>
<dbReference type="Pfam" id="PF00570">
    <property type="entry name" value="HRDC"/>
    <property type="match status" value="1"/>
</dbReference>
<feature type="compositionally biased region" description="Basic and acidic residues" evidence="9">
    <location>
        <begin position="907"/>
        <end position="917"/>
    </location>
</feature>
<dbReference type="GO" id="GO:0071035">
    <property type="term" value="P:nuclear polyadenylation-dependent rRNA catabolic process"/>
    <property type="evidence" value="ECO:0007669"/>
    <property type="project" value="TreeGrafter"/>
</dbReference>
<dbReference type="InterPro" id="IPR010997">
    <property type="entry name" value="HRDC-like_sf"/>
</dbReference>
<dbReference type="GO" id="GO:0071051">
    <property type="term" value="P:poly(A)-dependent snoRNA 3'-end processing"/>
    <property type="evidence" value="ECO:0007669"/>
    <property type="project" value="TreeGrafter"/>
</dbReference>
<dbReference type="GO" id="GO:0003727">
    <property type="term" value="F:single-stranded RNA binding"/>
    <property type="evidence" value="ECO:0007669"/>
    <property type="project" value="TreeGrafter"/>
</dbReference>
<dbReference type="InterPro" id="IPR049559">
    <property type="entry name" value="Rrp6p-like_exo"/>
</dbReference>
<feature type="compositionally biased region" description="Acidic residues" evidence="9">
    <location>
        <begin position="776"/>
        <end position="792"/>
    </location>
</feature>
<sequence>MESSQDYNSLRETIQPALVTVTRSAGVVANEDLQFQRTVRPSVGDKLDKTADRMLGLVNGLLKSSSKVTGQSTTKLEDIDDIEIKWRGIVDVIDSFLEKADTCLDEYTGLIKRKNAPTVEEGRDPKRSKSTAPLDWSLKRANIVKPQNGFEKKPNNFDKGPWKPILTKKPHAIVPKGGRSRRTASGHPAQKPKGCGKLALETEDAGQNISASCDGVCGGFQRKLPKGFLRTLRRRYLKDSLMWIPMGTFWSFLRNRQRRSPGMSLRKLPATLFNRLLKRLQGIFPLKVLDLVPSSILSNYVSRYQNPYQPEIEAMKYPSHVFESREPIKYLDVESTKPIWVDTWEGVLEMVEELKKAREIAIDLEHHDFRTYTGLLSLMQISTREKDWIVDTLVPWRHRLEVLNEVFADPGIVKVFHGAFMDVVWLQRDLGVYVVGLFDTHHASTVLGYGGGSLAFLLKKFVGFEADKRWQLADWRIRPLPAEMLYYARADTHYLLYVYDMIRNDLAAAAHTVHPDGKPIERVIAKSKKTALSRYENPAFDEETGLGDRGWYNYLARSSYVYNKEEFAVFRALWNWRDKTAREEDESTGFVMKEHVMAEIVRVMPSDKKALWSLLDGHARNLKGRLDELFGVVQEGREKGLAGGVSLLQFLSGGSGLAQAQVVPKVQKEEAVDIKELRSEKSQLWGSVPLSSAWEDKGAKKEGEDDEVLELPLYYSAAQEEEEVGGGDVEERVPVLKSAAEVYGQEEQEQENQEFTLKTGRKRKASEADVYSGPEEQVEDEEDVEEDVEMEDATTPADGEQEDDSEEGDVEAAKKTAKQEKKLRRKAAKKAKREAAAQEQAEEGEEKEAEVDEEARREAKRAERKARKAAKRAAKAQEQQQEEEEEEEEEEEAFDYSKAASVLKADGGARSEFDDKRKGKKGKKEKVFDPYAAKTGSDLKGVRNRNYERAGRSATFRK</sequence>
<dbReference type="FunCoup" id="A0A090CUH7">
    <property type="interactions" value="940"/>
</dbReference>
<keyword evidence="2" id="KW-0698">rRNA processing</keyword>
<dbReference type="Gene3D" id="3.30.420.10">
    <property type="entry name" value="Ribonuclease H-like superfamily/Ribonuclease H"/>
    <property type="match status" value="1"/>
</dbReference>
<protein>
    <recommendedName>
        <fullName evidence="10">HRDC domain-containing protein</fullName>
    </recommendedName>
</protein>
<feature type="region of interest" description="Disordered" evidence="9">
    <location>
        <begin position="719"/>
        <end position="958"/>
    </location>
</feature>
<dbReference type="GO" id="GO:0005730">
    <property type="term" value="C:nucleolus"/>
    <property type="evidence" value="ECO:0007669"/>
    <property type="project" value="TreeGrafter"/>
</dbReference>
<feature type="compositionally biased region" description="Acidic residues" evidence="9">
    <location>
        <begin position="840"/>
        <end position="853"/>
    </location>
</feature>
<dbReference type="GO" id="GO:0071038">
    <property type="term" value="P:TRAMP-dependent tRNA surveillance pathway"/>
    <property type="evidence" value="ECO:0007669"/>
    <property type="project" value="TreeGrafter"/>
</dbReference>
<dbReference type="GO" id="GO:0071044">
    <property type="term" value="P:histone mRNA catabolic process"/>
    <property type="evidence" value="ECO:0007669"/>
    <property type="project" value="TreeGrafter"/>
</dbReference>
<dbReference type="InterPro" id="IPR036397">
    <property type="entry name" value="RNaseH_sf"/>
</dbReference>
<dbReference type="Gene3D" id="1.10.150.80">
    <property type="entry name" value="HRDC domain"/>
    <property type="match status" value="1"/>
</dbReference>
<feature type="compositionally biased region" description="Basic and acidic residues" evidence="9">
    <location>
        <begin position="811"/>
        <end position="820"/>
    </location>
</feature>
<dbReference type="GO" id="GO:0071040">
    <property type="term" value="P:nuclear polyadenylation-dependent antisense transcript catabolic process"/>
    <property type="evidence" value="ECO:0007669"/>
    <property type="project" value="TreeGrafter"/>
</dbReference>
<dbReference type="FunFam" id="1.10.150.80:FF:000001">
    <property type="entry name" value="Putative exosome component 10"/>
    <property type="match status" value="1"/>
</dbReference>
<comment type="similarity">
    <text evidence="8">Belongs to the exosome component 10/RRP6 family.</text>
</comment>
<evidence type="ECO:0000259" key="10">
    <source>
        <dbReference type="PROSITE" id="PS50967"/>
    </source>
</evidence>
<evidence type="ECO:0000313" key="12">
    <source>
        <dbReference type="Proteomes" id="UP000001197"/>
    </source>
</evidence>
<dbReference type="GO" id="GO:0000175">
    <property type="term" value="F:3'-5'-RNA exonuclease activity"/>
    <property type="evidence" value="ECO:0007669"/>
    <property type="project" value="InterPro"/>
</dbReference>
<evidence type="ECO:0000256" key="7">
    <source>
        <dbReference type="ARBA" id="ARBA00023242"/>
    </source>
</evidence>
<keyword evidence="6" id="KW-0269">Exonuclease</keyword>
<dbReference type="GO" id="GO:0000166">
    <property type="term" value="F:nucleotide binding"/>
    <property type="evidence" value="ECO:0007669"/>
    <property type="project" value="InterPro"/>
</dbReference>
<dbReference type="EMBL" id="FO904940">
    <property type="protein sequence ID" value="CDP30042.1"/>
    <property type="molecule type" value="Genomic_DNA"/>
</dbReference>
<dbReference type="InterPro" id="IPR045092">
    <property type="entry name" value="Rrp6-like"/>
</dbReference>
<feature type="compositionally biased region" description="Basic residues" evidence="9">
    <location>
        <begin position="862"/>
        <end position="874"/>
    </location>
</feature>
<dbReference type="AlphaFoldDB" id="A0A090CUH7"/>
<dbReference type="GO" id="GO:0071036">
    <property type="term" value="P:nuclear polyadenylation-dependent snoRNA catabolic process"/>
    <property type="evidence" value="ECO:0007669"/>
    <property type="project" value="TreeGrafter"/>
</dbReference>
<proteinExistence type="inferred from homology"/>
<feature type="compositionally biased region" description="Acidic residues" evidence="9">
    <location>
        <begin position="880"/>
        <end position="894"/>
    </location>
</feature>
<evidence type="ECO:0000256" key="5">
    <source>
        <dbReference type="ARBA" id="ARBA00022835"/>
    </source>
</evidence>
<keyword evidence="12" id="KW-1185">Reference proteome</keyword>
<feature type="compositionally biased region" description="Basic residues" evidence="9">
    <location>
        <begin position="821"/>
        <end position="832"/>
    </location>
</feature>
<evidence type="ECO:0000256" key="3">
    <source>
        <dbReference type="ARBA" id="ARBA00022722"/>
    </source>
</evidence>
<dbReference type="PANTHER" id="PTHR12124">
    <property type="entry name" value="POLYMYOSITIS/SCLERODERMA AUTOANTIGEN-RELATED"/>
    <property type="match status" value="1"/>
</dbReference>
<dbReference type="GO" id="GO:0000176">
    <property type="term" value="C:nuclear exosome (RNase complex)"/>
    <property type="evidence" value="ECO:0007669"/>
    <property type="project" value="InterPro"/>
</dbReference>
<feature type="domain" description="HRDC" evidence="10">
    <location>
        <begin position="563"/>
        <end position="643"/>
    </location>
</feature>
<keyword evidence="5" id="KW-0271">Exosome</keyword>
<name>A0A090CUH7_PODAN</name>